<evidence type="ECO:0000256" key="4">
    <source>
        <dbReference type="ARBA" id="ARBA00022519"/>
    </source>
</evidence>
<feature type="transmembrane region" description="Helical" evidence="9">
    <location>
        <begin position="12"/>
        <end position="33"/>
    </location>
</feature>
<comment type="similarity">
    <text evidence="8">Belongs to the TRAP transporter small permease family.</text>
</comment>
<dbReference type="EMBL" id="FRFE01000026">
    <property type="protein sequence ID" value="SHO51592.1"/>
    <property type="molecule type" value="Genomic_DNA"/>
</dbReference>
<proteinExistence type="inferred from homology"/>
<name>A0A1M7YG29_9BACT</name>
<evidence type="ECO:0000256" key="3">
    <source>
        <dbReference type="ARBA" id="ARBA00022475"/>
    </source>
</evidence>
<accession>A0A1M7YG29</accession>
<dbReference type="OrthoDB" id="5454104at2"/>
<dbReference type="GO" id="GO:0022857">
    <property type="term" value="F:transmembrane transporter activity"/>
    <property type="evidence" value="ECO:0007669"/>
    <property type="project" value="TreeGrafter"/>
</dbReference>
<feature type="domain" description="Tripartite ATP-independent periplasmic transporters DctQ component" evidence="10">
    <location>
        <begin position="24"/>
        <end position="154"/>
    </location>
</feature>
<evidence type="ECO:0000256" key="1">
    <source>
        <dbReference type="ARBA" id="ARBA00004429"/>
    </source>
</evidence>
<organism evidence="11 12">
    <name type="scientific">Desulfopila aestuarii DSM 18488</name>
    <dbReference type="NCBI Taxonomy" id="1121416"/>
    <lineage>
        <taxon>Bacteria</taxon>
        <taxon>Pseudomonadati</taxon>
        <taxon>Thermodesulfobacteriota</taxon>
        <taxon>Desulfobulbia</taxon>
        <taxon>Desulfobulbales</taxon>
        <taxon>Desulfocapsaceae</taxon>
        <taxon>Desulfopila</taxon>
    </lineage>
</organism>
<dbReference type="InterPro" id="IPR055348">
    <property type="entry name" value="DctQ"/>
</dbReference>
<dbReference type="InterPro" id="IPR007387">
    <property type="entry name" value="TRAP_DctQ"/>
</dbReference>
<keyword evidence="5 9" id="KW-0812">Transmembrane</keyword>
<keyword evidence="3" id="KW-1003">Cell membrane</keyword>
<keyword evidence="6 9" id="KW-1133">Transmembrane helix</keyword>
<evidence type="ECO:0000256" key="2">
    <source>
        <dbReference type="ARBA" id="ARBA00022448"/>
    </source>
</evidence>
<dbReference type="GO" id="GO:0015740">
    <property type="term" value="P:C4-dicarboxylate transport"/>
    <property type="evidence" value="ECO:0007669"/>
    <property type="project" value="TreeGrafter"/>
</dbReference>
<feature type="transmembrane region" description="Helical" evidence="9">
    <location>
        <begin position="88"/>
        <end position="116"/>
    </location>
</feature>
<evidence type="ECO:0000256" key="9">
    <source>
        <dbReference type="SAM" id="Phobius"/>
    </source>
</evidence>
<feature type="transmembrane region" description="Helical" evidence="9">
    <location>
        <begin position="128"/>
        <end position="147"/>
    </location>
</feature>
<evidence type="ECO:0000256" key="7">
    <source>
        <dbReference type="ARBA" id="ARBA00023136"/>
    </source>
</evidence>
<keyword evidence="4" id="KW-0997">Cell inner membrane</keyword>
<keyword evidence="12" id="KW-1185">Reference proteome</keyword>
<dbReference type="AlphaFoldDB" id="A0A1M7YG29"/>
<sequence>MKNTPKSMIPSVEMIIASVSLVMMTGITAVQVFNRYVLQSSLDWSEELARYLFIWSVYVGCSYATQMDRHLEVTIVRTMFKGKFARPVTIAASIFTLLFCVFVTVLGVKFIIFLAGTGQKTPALEINAYWVYLCMPVGLGFMGLRTLERLWWLITGRINPAEIEIN</sequence>
<keyword evidence="7 9" id="KW-0472">Membrane</keyword>
<evidence type="ECO:0000259" key="10">
    <source>
        <dbReference type="Pfam" id="PF04290"/>
    </source>
</evidence>
<comment type="subcellular location">
    <subcellularLocation>
        <location evidence="1">Cell inner membrane</location>
        <topology evidence="1">Multi-pass membrane protein</topology>
    </subcellularLocation>
</comment>
<dbReference type="Proteomes" id="UP000184603">
    <property type="component" value="Unassembled WGS sequence"/>
</dbReference>
<evidence type="ECO:0000256" key="5">
    <source>
        <dbReference type="ARBA" id="ARBA00022692"/>
    </source>
</evidence>
<dbReference type="GO" id="GO:0005886">
    <property type="term" value="C:plasma membrane"/>
    <property type="evidence" value="ECO:0007669"/>
    <property type="project" value="UniProtKB-SubCell"/>
</dbReference>
<dbReference type="Pfam" id="PF04290">
    <property type="entry name" value="DctQ"/>
    <property type="match status" value="1"/>
</dbReference>
<dbReference type="PANTHER" id="PTHR35011:SF2">
    <property type="entry name" value="2,3-DIKETO-L-GULONATE TRAP TRANSPORTER SMALL PERMEASE PROTEIN YIAM"/>
    <property type="match status" value="1"/>
</dbReference>
<dbReference type="PANTHER" id="PTHR35011">
    <property type="entry name" value="2,3-DIKETO-L-GULONATE TRAP TRANSPORTER SMALL PERMEASE PROTEIN YIAM"/>
    <property type="match status" value="1"/>
</dbReference>
<keyword evidence="2" id="KW-0813">Transport</keyword>
<protein>
    <submittedName>
        <fullName evidence="11">TRAP-type C4-dicarboxylate transport system, small permease component</fullName>
    </submittedName>
</protein>
<evidence type="ECO:0000256" key="8">
    <source>
        <dbReference type="ARBA" id="ARBA00038436"/>
    </source>
</evidence>
<evidence type="ECO:0000313" key="12">
    <source>
        <dbReference type="Proteomes" id="UP000184603"/>
    </source>
</evidence>
<dbReference type="STRING" id="1121416.SAMN02745220_04081"/>
<evidence type="ECO:0000256" key="6">
    <source>
        <dbReference type="ARBA" id="ARBA00022989"/>
    </source>
</evidence>
<evidence type="ECO:0000313" key="11">
    <source>
        <dbReference type="EMBL" id="SHO51592.1"/>
    </source>
</evidence>
<gene>
    <name evidence="11" type="ORF">SAMN02745220_04081</name>
</gene>
<dbReference type="RefSeq" id="WP_073615509.1">
    <property type="nucleotide sequence ID" value="NZ_FRFE01000026.1"/>
</dbReference>
<reference evidence="11 12" key="1">
    <citation type="submission" date="2016-12" db="EMBL/GenBank/DDBJ databases">
        <authorList>
            <person name="Song W.-J."/>
            <person name="Kurnit D.M."/>
        </authorList>
    </citation>
    <scope>NUCLEOTIDE SEQUENCE [LARGE SCALE GENOMIC DNA]</scope>
    <source>
        <strain evidence="11 12">DSM 18488</strain>
    </source>
</reference>